<dbReference type="PANTHER" id="PTHR48100">
    <property type="entry name" value="BROAD-SPECIFICITY PHOSPHATASE YOR283W-RELATED"/>
    <property type="match status" value="1"/>
</dbReference>
<keyword evidence="2" id="KW-1185">Reference proteome</keyword>
<sequence>MHRLILIKHSVPTIQADIPSNKWVLNNEGKDRAKVLAEKLSIYHFSKVYTSPEPKAVETAEIVAAFHKKPLEKLTNTHEHLRLTNRKIYPEAEWMDLMKHFFEEKDTLLFGEETASEARARFDQAVRKLIKQHSYEEDILLVAHGTVISLFISMYNKRIGRV</sequence>
<dbReference type="InterPro" id="IPR050275">
    <property type="entry name" value="PGM_Phosphatase"/>
</dbReference>
<protein>
    <submittedName>
        <fullName evidence="1">Broad specificity phosphatase PhoE</fullName>
    </submittedName>
</protein>
<gene>
    <name evidence="1" type="ORF">SAMN04487944_109141</name>
</gene>
<dbReference type="OrthoDB" id="34197at2"/>
<dbReference type="RefSeq" id="WP_089740810.1">
    <property type="nucleotide sequence ID" value="NZ_FOGL01000009.1"/>
</dbReference>
<reference evidence="1 2" key="1">
    <citation type="submission" date="2016-10" db="EMBL/GenBank/DDBJ databases">
        <authorList>
            <person name="de Groot N.N."/>
        </authorList>
    </citation>
    <scope>NUCLEOTIDE SEQUENCE [LARGE SCALE GENOMIC DNA]</scope>
    <source>
        <strain evidence="1 2">CGMCC 1.7727</strain>
    </source>
</reference>
<evidence type="ECO:0000313" key="1">
    <source>
        <dbReference type="EMBL" id="SER75736.1"/>
    </source>
</evidence>
<dbReference type="EMBL" id="FOGL01000009">
    <property type="protein sequence ID" value="SER75736.1"/>
    <property type="molecule type" value="Genomic_DNA"/>
</dbReference>
<name>A0A1H9RSQ5_9BACI</name>
<dbReference type="InterPro" id="IPR029033">
    <property type="entry name" value="His_PPase_superfam"/>
</dbReference>
<dbReference type="SUPFAM" id="SSF53254">
    <property type="entry name" value="Phosphoglycerate mutase-like"/>
    <property type="match status" value="1"/>
</dbReference>
<dbReference type="STRING" id="531814.SAMN04487944_109141"/>
<proteinExistence type="predicted"/>
<dbReference type="AlphaFoldDB" id="A0A1H9RSQ5"/>
<accession>A0A1H9RSQ5</accession>
<organism evidence="1 2">
    <name type="scientific">Gracilibacillus ureilyticus</name>
    <dbReference type="NCBI Taxonomy" id="531814"/>
    <lineage>
        <taxon>Bacteria</taxon>
        <taxon>Bacillati</taxon>
        <taxon>Bacillota</taxon>
        <taxon>Bacilli</taxon>
        <taxon>Bacillales</taxon>
        <taxon>Bacillaceae</taxon>
        <taxon>Gracilibacillus</taxon>
    </lineage>
</organism>
<dbReference type="InterPro" id="IPR013078">
    <property type="entry name" value="His_Pase_superF_clade-1"/>
</dbReference>
<dbReference type="GO" id="GO:0016791">
    <property type="term" value="F:phosphatase activity"/>
    <property type="evidence" value="ECO:0007669"/>
    <property type="project" value="TreeGrafter"/>
</dbReference>
<dbReference type="CDD" id="cd07067">
    <property type="entry name" value="HP_PGM_like"/>
    <property type="match status" value="1"/>
</dbReference>
<dbReference type="Proteomes" id="UP000199687">
    <property type="component" value="Unassembled WGS sequence"/>
</dbReference>
<dbReference type="PANTHER" id="PTHR48100:SF1">
    <property type="entry name" value="HISTIDINE PHOSPHATASE FAMILY PROTEIN-RELATED"/>
    <property type="match status" value="1"/>
</dbReference>
<dbReference type="GO" id="GO:0005737">
    <property type="term" value="C:cytoplasm"/>
    <property type="evidence" value="ECO:0007669"/>
    <property type="project" value="TreeGrafter"/>
</dbReference>
<dbReference type="Pfam" id="PF00300">
    <property type="entry name" value="His_Phos_1"/>
    <property type="match status" value="1"/>
</dbReference>
<dbReference type="Gene3D" id="3.40.50.1240">
    <property type="entry name" value="Phosphoglycerate mutase-like"/>
    <property type="match status" value="1"/>
</dbReference>
<evidence type="ECO:0000313" key="2">
    <source>
        <dbReference type="Proteomes" id="UP000199687"/>
    </source>
</evidence>